<name>A0A0C3HJT9_OIDMZ</name>
<keyword evidence="9" id="KW-0030">Aminoacyl-tRNA synthetase</keyword>
<evidence type="ECO:0000256" key="9">
    <source>
        <dbReference type="ARBA" id="ARBA00023146"/>
    </source>
</evidence>
<evidence type="ECO:0000256" key="7">
    <source>
        <dbReference type="ARBA" id="ARBA00022840"/>
    </source>
</evidence>
<comment type="similarity">
    <text evidence="2">Belongs to the class-II aminoacyl-tRNA synthetase family. Type 2 subfamily.</text>
</comment>
<dbReference type="GO" id="GO:0004815">
    <property type="term" value="F:aspartate-tRNA ligase activity"/>
    <property type="evidence" value="ECO:0007669"/>
    <property type="project" value="UniProtKB-EC"/>
</dbReference>
<dbReference type="OrthoDB" id="372395at2759"/>
<evidence type="ECO:0000259" key="13">
    <source>
        <dbReference type="PROSITE" id="PS50862"/>
    </source>
</evidence>
<reference evidence="15" key="2">
    <citation type="submission" date="2015-01" db="EMBL/GenBank/DDBJ databases">
        <title>Evolutionary Origins and Diversification of the Mycorrhizal Mutualists.</title>
        <authorList>
            <consortium name="DOE Joint Genome Institute"/>
            <consortium name="Mycorrhizal Genomics Consortium"/>
            <person name="Kohler A."/>
            <person name="Kuo A."/>
            <person name="Nagy L.G."/>
            <person name="Floudas D."/>
            <person name="Copeland A."/>
            <person name="Barry K.W."/>
            <person name="Cichocki N."/>
            <person name="Veneault-Fourrey C."/>
            <person name="LaButti K."/>
            <person name="Lindquist E.A."/>
            <person name="Lipzen A."/>
            <person name="Lundell T."/>
            <person name="Morin E."/>
            <person name="Murat C."/>
            <person name="Riley R."/>
            <person name="Ohm R."/>
            <person name="Sun H."/>
            <person name="Tunlid A."/>
            <person name="Henrissat B."/>
            <person name="Grigoriev I.V."/>
            <person name="Hibbett D.S."/>
            <person name="Martin F."/>
        </authorList>
    </citation>
    <scope>NUCLEOTIDE SEQUENCE [LARGE SCALE GENOMIC DNA]</scope>
    <source>
        <strain evidence="15">Zn</strain>
    </source>
</reference>
<keyword evidence="15" id="KW-1185">Reference proteome</keyword>
<protein>
    <recommendedName>
        <fullName evidence="11">Probable aspartate--tRNA ligase, cytoplasmic</fullName>
        <ecNumber evidence="3">6.1.1.12</ecNumber>
    </recommendedName>
</protein>
<comment type="subcellular location">
    <subcellularLocation>
        <location evidence="1">Cytoplasm</location>
    </subcellularLocation>
</comment>
<dbReference type="Pfam" id="PF09924">
    <property type="entry name" value="LPG_synthase_C"/>
    <property type="match status" value="1"/>
</dbReference>
<dbReference type="PROSITE" id="PS50862">
    <property type="entry name" value="AA_TRNA_LIGASE_II"/>
    <property type="match status" value="1"/>
</dbReference>
<dbReference type="InterPro" id="IPR004364">
    <property type="entry name" value="Aa-tRNA-synt_II"/>
</dbReference>
<feature type="domain" description="Aminoacyl-transfer RNA synthetases class-II family profile" evidence="13">
    <location>
        <begin position="151"/>
        <end position="454"/>
    </location>
</feature>
<evidence type="ECO:0000256" key="12">
    <source>
        <dbReference type="SAM" id="MobiDB-lite"/>
    </source>
</evidence>
<dbReference type="Proteomes" id="UP000054321">
    <property type="component" value="Unassembled WGS sequence"/>
</dbReference>
<dbReference type="PRINTS" id="PR01042">
    <property type="entry name" value="TRNASYNTHASP"/>
</dbReference>
<dbReference type="Gene3D" id="2.40.50.140">
    <property type="entry name" value="Nucleic acid-binding proteins"/>
    <property type="match status" value="1"/>
</dbReference>
<evidence type="ECO:0000313" key="14">
    <source>
        <dbReference type="EMBL" id="KIN03350.1"/>
    </source>
</evidence>
<evidence type="ECO:0000256" key="2">
    <source>
        <dbReference type="ARBA" id="ARBA00005312"/>
    </source>
</evidence>
<dbReference type="STRING" id="913774.A0A0C3HJT9"/>
<dbReference type="InterPro" id="IPR006195">
    <property type="entry name" value="aa-tRNA-synth_II"/>
</dbReference>
<dbReference type="GO" id="GO:0003723">
    <property type="term" value="F:RNA binding"/>
    <property type="evidence" value="ECO:0007669"/>
    <property type="project" value="TreeGrafter"/>
</dbReference>
<dbReference type="InterPro" id="IPR024320">
    <property type="entry name" value="LPG_synthase_C"/>
</dbReference>
<evidence type="ECO:0000256" key="6">
    <source>
        <dbReference type="ARBA" id="ARBA00022741"/>
    </source>
</evidence>
<evidence type="ECO:0000256" key="5">
    <source>
        <dbReference type="ARBA" id="ARBA00022598"/>
    </source>
</evidence>
<dbReference type="InterPro" id="IPR004523">
    <property type="entry name" value="Asp-tRNA_synthase_2"/>
</dbReference>
<proteinExistence type="inferred from homology"/>
<dbReference type="SUPFAM" id="SSF55681">
    <property type="entry name" value="Class II aaRS and biotin synthetases"/>
    <property type="match status" value="1"/>
</dbReference>
<dbReference type="AlphaFoldDB" id="A0A0C3HJT9"/>
<dbReference type="SUPFAM" id="SSF50249">
    <property type="entry name" value="Nucleic acid-binding proteins"/>
    <property type="match status" value="1"/>
</dbReference>
<dbReference type="GO" id="GO:0006422">
    <property type="term" value="P:aspartyl-tRNA aminoacylation"/>
    <property type="evidence" value="ECO:0007669"/>
    <property type="project" value="InterPro"/>
</dbReference>
<keyword evidence="7" id="KW-0067">ATP-binding</keyword>
<dbReference type="HOGENOM" id="CLU_004553_0_1_1"/>
<dbReference type="NCBIfam" id="TIGR00458">
    <property type="entry name" value="aspS_nondisc"/>
    <property type="match status" value="1"/>
</dbReference>
<sequence>MDGEDVSFRARIHALRRMSPKLLFIIFRHQMTTIQGVLHSLEIPSDIDRIISENMIRDVGHYPIESIVRVLGKVRKSPTRVMNATVHRYELEVYKVHKLVNLTERVPFTVYDAENTNRYIDDDNQQRLLPQRFRLNNRIIDLRTSSSQSIFRVQSGICSIFRSYLDSHGFIEIHTLKLQSGATESGAIVFELRYFGRPAFLAQSPQLAKQMAIAADFERVYEIGPVFRAENSNTPRHLTEYIGLDLEMAIDEHYHETLAIIDGMFKTLWKKIYEQYEEEIKLVAQFYPYERVKWLETTPCIPFADAVQMLIDDGWVNEDGIPPSKYDDLATPAEAHLGTLIKQMYDTDYYIIDKFPTSARPFYTMPDPTDARITNSFDIFLRGQEILSGGQRIHDANFLEKRLKANGIQDDTMTDYLEGFRWGAPPHAGCGIGLERLTSLFLNLGNIRLASLFPRDPKSLPARPLEQKLRHEEASTTTPPWEHTEKANESNADVPREAQLQPLEKLIANYGDAANTSWLDTRYHVWRHAATGAAQGYIVRDNFAIAIGEPLCAKSQQAQIISAYLKYLREEHKELKPIWLIVGAAIAEYLGDKLSWRTLACAAEQRVDPRNNPALEDKYLARKIRHAEKEGVKEIDIPATEPVPEDLRQKIDKRIQDWQGNRKGVQVHLTEIRPWIDQEHRRYYYSQTANGTIQALVVLHQLSPQNGYQVKFSLEFPGAASGTIESLILHSLKAIAAADPDVRQVTFGTGAMPHLEGGRNMGKYRTKVLKRAYEAINKHFGLTNKSDFRAKMGVELEPVHVCYPRRGLGASGIRAIMGFLEEDG</sequence>
<dbReference type="EC" id="6.1.1.12" evidence="3"/>
<dbReference type="InterPro" id="IPR045864">
    <property type="entry name" value="aa-tRNA-synth_II/BPL/LPL"/>
</dbReference>
<reference evidence="14 15" key="1">
    <citation type="submission" date="2014-04" db="EMBL/GenBank/DDBJ databases">
        <authorList>
            <consortium name="DOE Joint Genome Institute"/>
            <person name="Kuo A."/>
            <person name="Martino E."/>
            <person name="Perotto S."/>
            <person name="Kohler A."/>
            <person name="Nagy L.G."/>
            <person name="Floudas D."/>
            <person name="Copeland A."/>
            <person name="Barry K.W."/>
            <person name="Cichocki N."/>
            <person name="Veneault-Fourrey C."/>
            <person name="LaButti K."/>
            <person name="Lindquist E.A."/>
            <person name="Lipzen A."/>
            <person name="Lundell T."/>
            <person name="Morin E."/>
            <person name="Murat C."/>
            <person name="Sun H."/>
            <person name="Tunlid A."/>
            <person name="Henrissat B."/>
            <person name="Grigoriev I.V."/>
            <person name="Hibbett D.S."/>
            <person name="Martin F."/>
            <person name="Nordberg H.P."/>
            <person name="Cantor M.N."/>
            <person name="Hua S.X."/>
        </authorList>
    </citation>
    <scope>NUCLEOTIDE SEQUENCE [LARGE SCALE GENOMIC DNA]</scope>
    <source>
        <strain evidence="14 15">Zn</strain>
    </source>
</reference>
<dbReference type="FunFam" id="3.30.930.10:FF:000038">
    <property type="entry name" value="Aspartate--tRNA ligase"/>
    <property type="match status" value="1"/>
</dbReference>
<evidence type="ECO:0000256" key="4">
    <source>
        <dbReference type="ARBA" id="ARBA00022490"/>
    </source>
</evidence>
<organism evidence="14 15">
    <name type="scientific">Oidiodendron maius (strain Zn)</name>
    <dbReference type="NCBI Taxonomy" id="913774"/>
    <lineage>
        <taxon>Eukaryota</taxon>
        <taxon>Fungi</taxon>
        <taxon>Dikarya</taxon>
        <taxon>Ascomycota</taxon>
        <taxon>Pezizomycotina</taxon>
        <taxon>Leotiomycetes</taxon>
        <taxon>Leotiomycetes incertae sedis</taxon>
        <taxon>Myxotrichaceae</taxon>
        <taxon>Oidiodendron</taxon>
    </lineage>
</organism>
<keyword evidence="5" id="KW-0436">Ligase</keyword>
<keyword evidence="4" id="KW-0963">Cytoplasm</keyword>
<evidence type="ECO:0000256" key="11">
    <source>
        <dbReference type="ARBA" id="ARBA00070516"/>
    </source>
</evidence>
<dbReference type="Gene3D" id="3.30.930.10">
    <property type="entry name" value="Bira Bifunctional Protein, Domain 2"/>
    <property type="match status" value="1"/>
</dbReference>
<dbReference type="GO" id="GO:0017101">
    <property type="term" value="C:aminoacyl-tRNA synthetase multienzyme complex"/>
    <property type="evidence" value="ECO:0007669"/>
    <property type="project" value="TreeGrafter"/>
</dbReference>
<dbReference type="InterPro" id="IPR012340">
    <property type="entry name" value="NA-bd_OB-fold"/>
</dbReference>
<dbReference type="PANTHER" id="PTHR43450">
    <property type="entry name" value="ASPARTYL-TRNA SYNTHETASE"/>
    <property type="match status" value="1"/>
</dbReference>
<dbReference type="EMBL" id="KN832873">
    <property type="protein sequence ID" value="KIN03350.1"/>
    <property type="molecule type" value="Genomic_DNA"/>
</dbReference>
<accession>A0A0C3HJT9</accession>
<dbReference type="Pfam" id="PF00152">
    <property type="entry name" value="tRNA-synt_2"/>
    <property type="match status" value="1"/>
</dbReference>
<dbReference type="CDD" id="cd00776">
    <property type="entry name" value="AsxRS_core"/>
    <property type="match status" value="1"/>
</dbReference>
<evidence type="ECO:0000313" key="15">
    <source>
        <dbReference type="Proteomes" id="UP000054321"/>
    </source>
</evidence>
<keyword evidence="6" id="KW-0547">Nucleotide-binding</keyword>
<dbReference type="InterPro" id="IPR002312">
    <property type="entry name" value="Asp/Asn-tRNA-synth_IIb"/>
</dbReference>
<gene>
    <name evidence="14" type="ORF">OIDMADRAFT_158083</name>
</gene>
<dbReference type="GO" id="GO:0005829">
    <property type="term" value="C:cytosol"/>
    <property type="evidence" value="ECO:0007669"/>
    <property type="project" value="TreeGrafter"/>
</dbReference>
<dbReference type="CDD" id="cd04320">
    <property type="entry name" value="AspRS_cyto_N"/>
    <property type="match status" value="1"/>
</dbReference>
<evidence type="ECO:0000256" key="1">
    <source>
        <dbReference type="ARBA" id="ARBA00004496"/>
    </source>
</evidence>
<dbReference type="NCBIfam" id="NF003483">
    <property type="entry name" value="PRK05159.1"/>
    <property type="match status" value="1"/>
</dbReference>
<feature type="compositionally biased region" description="Basic and acidic residues" evidence="12">
    <location>
        <begin position="465"/>
        <end position="474"/>
    </location>
</feature>
<evidence type="ECO:0000256" key="8">
    <source>
        <dbReference type="ARBA" id="ARBA00022917"/>
    </source>
</evidence>
<evidence type="ECO:0000256" key="10">
    <source>
        <dbReference type="ARBA" id="ARBA00047904"/>
    </source>
</evidence>
<dbReference type="PANTHER" id="PTHR43450:SF2">
    <property type="entry name" value="ASPARTATE--TRNA LIGASE"/>
    <property type="match status" value="1"/>
</dbReference>
<keyword evidence="8" id="KW-0648">Protein biosynthesis</keyword>
<comment type="catalytic activity">
    <reaction evidence="10">
        <text>tRNA(Asp) + L-aspartate + ATP = L-aspartyl-tRNA(Asp) + AMP + diphosphate</text>
        <dbReference type="Rhea" id="RHEA:19649"/>
        <dbReference type="Rhea" id="RHEA-COMP:9660"/>
        <dbReference type="Rhea" id="RHEA-COMP:9678"/>
        <dbReference type="ChEBI" id="CHEBI:29991"/>
        <dbReference type="ChEBI" id="CHEBI:30616"/>
        <dbReference type="ChEBI" id="CHEBI:33019"/>
        <dbReference type="ChEBI" id="CHEBI:78442"/>
        <dbReference type="ChEBI" id="CHEBI:78516"/>
        <dbReference type="ChEBI" id="CHEBI:456215"/>
        <dbReference type="EC" id="6.1.1.12"/>
    </reaction>
</comment>
<feature type="region of interest" description="Disordered" evidence="12">
    <location>
        <begin position="461"/>
        <end position="495"/>
    </location>
</feature>
<dbReference type="InParanoid" id="A0A0C3HJT9"/>
<evidence type="ECO:0000256" key="3">
    <source>
        <dbReference type="ARBA" id="ARBA00012841"/>
    </source>
</evidence>
<dbReference type="GO" id="GO:0005524">
    <property type="term" value="F:ATP binding"/>
    <property type="evidence" value="ECO:0007669"/>
    <property type="project" value="UniProtKB-KW"/>
</dbReference>
<dbReference type="HAMAP" id="MF_02075">
    <property type="entry name" value="Asp_tRNA_synth_type2"/>
    <property type="match status" value="1"/>
</dbReference>